<dbReference type="Gene3D" id="2.60.40.10">
    <property type="entry name" value="Immunoglobulins"/>
    <property type="match status" value="1"/>
</dbReference>
<protein>
    <recommendedName>
        <fullName evidence="3">IPT/TIG domain-containing protein</fullName>
    </recommendedName>
</protein>
<evidence type="ECO:0000313" key="2">
    <source>
        <dbReference type="Proteomes" id="UP000306808"/>
    </source>
</evidence>
<accession>A0A4U0NKD2</accession>
<dbReference type="EMBL" id="SUME01000006">
    <property type="protein sequence ID" value="TJZ54737.1"/>
    <property type="molecule type" value="Genomic_DNA"/>
</dbReference>
<proteinExistence type="predicted"/>
<keyword evidence="2" id="KW-1185">Reference proteome</keyword>
<sequence>MNKIVLVLCLVTVSLFQYSCKQEEIIPYKDEKPTQVETLAVEIINSEQVVLTAAVTYLNAQAKVVDHGFDVEYYDASGKRGVHNFSLGKDAQPGKIRFPLTGEWKVAADRGISYTYYLRTEQDTTRGNILNYSKDYANPFSIHPNQEFKVYGGEKITLKGSFEDIKGKYNLVIDINTNTSVTVPFDITDNNSSLQLTLPLGISANKVALYLTPITNNGSYPHKHYLIEVDILGKLNPPSNYTLSWIESLQLQPSSDSPTYPYFQVIIGNRMARYESYISIRDYINASEGDSYRLGYYNGRDTVIFPHKLQILRPDPTNIGFIENRIHPHSSAHLKNIGFNNIFGEVSYQFGSQAVQVRSNNQGIMSFSIGNMAEGEYPITIISNSYTISSQTTLRVEKLVATRIDQQNTAMGSEVTIYGNFINGKFYNVIFEENIEYGIAATDGQLRFTIPKLSAGKHKLSIGYFNNEYGEQHIVPTALSIDVALAQYTGFSPKKGQPGSMVTLKGKSLAFATVFFGDTFVFAYRMNPSGDEVQIEVPRYAQPGKYKISAQVFAHWMQVDDVFEVVNP</sequence>
<dbReference type="InterPro" id="IPR013783">
    <property type="entry name" value="Ig-like_fold"/>
</dbReference>
<name>A0A4U0NKD2_9SPHI</name>
<gene>
    <name evidence="1" type="ORF">FAZ15_14745</name>
</gene>
<evidence type="ECO:0000313" key="1">
    <source>
        <dbReference type="EMBL" id="TJZ54737.1"/>
    </source>
</evidence>
<evidence type="ECO:0008006" key="3">
    <source>
        <dbReference type="Google" id="ProtNLM"/>
    </source>
</evidence>
<comment type="caution">
    <text evidence="1">The sequence shown here is derived from an EMBL/GenBank/DDBJ whole genome shotgun (WGS) entry which is preliminary data.</text>
</comment>
<reference evidence="1 2" key="1">
    <citation type="submission" date="2019-04" db="EMBL/GenBank/DDBJ databases">
        <title>Sphingobacterium olei sp. nov., isolated from oil-contaminated soil.</title>
        <authorList>
            <person name="Liu B."/>
        </authorList>
    </citation>
    <scope>NUCLEOTIDE SEQUENCE [LARGE SCALE GENOMIC DNA]</scope>
    <source>
        <strain evidence="1 2">HAL-9</strain>
    </source>
</reference>
<dbReference type="Proteomes" id="UP000306808">
    <property type="component" value="Unassembled WGS sequence"/>
</dbReference>
<dbReference type="AlphaFoldDB" id="A0A4U0NKD2"/>
<dbReference type="OrthoDB" id="691446at2"/>
<dbReference type="RefSeq" id="WP_136820078.1">
    <property type="nucleotide sequence ID" value="NZ_SUME01000006.1"/>
</dbReference>
<organism evidence="1 2">
    <name type="scientific">Sphingobacterium olei</name>
    <dbReference type="NCBI Taxonomy" id="2571155"/>
    <lineage>
        <taxon>Bacteria</taxon>
        <taxon>Pseudomonadati</taxon>
        <taxon>Bacteroidota</taxon>
        <taxon>Sphingobacteriia</taxon>
        <taxon>Sphingobacteriales</taxon>
        <taxon>Sphingobacteriaceae</taxon>
        <taxon>Sphingobacterium</taxon>
    </lineage>
</organism>